<dbReference type="AlphaFoldDB" id="A0A285NQ68"/>
<sequence length="228" mass="26798">MAFEDTYNNIKSKVATMEATVRVDKIQQDGILIHTVEDFLKLCSTLKSEIVFYQYISYDPESYLIRTDREYHNVKALNDEIINKIIGYNNSLPGFNSDEPIQLIVYQVCFGQIYFYYEVNERYLHLVEPDIELENIILDVTENISDQEINDLRNQEIKANRNQLSEVVEIITNHKVFQAATNEASTKEFAISFFDEYPEYYKVINKAQHIHPIKYVINLGIKYRKANK</sequence>
<keyword evidence="2" id="KW-1185">Reference proteome</keyword>
<evidence type="ECO:0000313" key="1">
    <source>
        <dbReference type="EMBL" id="SNZ09996.1"/>
    </source>
</evidence>
<reference evidence="2" key="1">
    <citation type="submission" date="2017-09" db="EMBL/GenBank/DDBJ databases">
        <authorList>
            <person name="Varghese N."/>
            <person name="Submissions S."/>
        </authorList>
    </citation>
    <scope>NUCLEOTIDE SEQUENCE [LARGE SCALE GENOMIC DNA]</scope>
    <source>
        <strain evidence="2">CGMCC 1.8913</strain>
    </source>
</reference>
<evidence type="ECO:0000313" key="2">
    <source>
        <dbReference type="Proteomes" id="UP000219356"/>
    </source>
</evidence>
<dbReference type="RefSeq" id="WP_097040721.1">
    <property type="nucleotide sequence ID" value="NZ_OBEK01000002.1"/>
</dbReference>
<proteinExistence type="predicted"/>
<gene>
    <name evidence="1" type="ORF">SAMN05421503_1456</name>
</gene>
<name>A0A285NQ68_9BACI</name>
<organism evidence="1 2">
    <name type="scientific">Terribacillus aidingensis</name>
    <dbReference type="NCBI Taxonomy" id="586416"/>
    <lineage>
        <taxon>Bacteria</taxon>
        <taxon>Bacillati</taxon>
        <taxon>Bacillota</taxon>
        <taxon>Bacilli</taxon>
        <taxon>Bacillales</taxon>
        <taxon>Bacillaceae</taxon>
        <taxon>Terribacillus</taxon>
    </lineage>
</organism>
<protein>
    <submittedName>
        <fullName evidence="1">Uncharacterized protein</fullName>
    </submittedName>
</protein>
<dbReference type="EMBL" id="OBEK01000002">
    <property type="protein sequence ID" value="SNZ09996.1"/>
    <property type="molecule type" value="Genomic_DNA"/>
</dbReference>
<accession>A0A285NQ68</accession>
<dbReference type="Proteomes" id="UP000219356">
    <property type="component" value="Unassembled WGS sequence"/>
</dbReference>